<proteinExistence type="predicted"/>
<organism evidence="2 3">
    <name type="scientific">Fodinibius sediminis</name>
    <dbReference type="NCBI Taxonomy" id="1214077"/>
    <lineage>
        <taxon>Bacteria</taxon>
        <taxon>Pseudomonadati</taxon>
        <taxon>Balneolota</taxon>
        <taxon>Balneolia</taxon>
        <taxon>Balneolales</taxon>
        <taxon>Balneolaceae</taxon>
        <taxon>Fodinibius</taxon>
    </lineage>
</organism>
<evidence type="ECO:0000313" key="3">
    <source>
        <dbReference type="Proteomes" id="UP000317593"/>
    </source>
</evidence>
<reference evidence="2 3" key="1">
    <citation type="submission" date="2017-05" db="EMBL/GenBank/DDBJ databases">
        <authorList>
            <person name="Varghese N."/>
            <person name="Submissions S."/>
        </authorList>
    </citation>
    <scope>NUCLEOTIDE SEQUENCE [LARGE SCALE GENOMIC DNA]</scope>
    <source>
        <strain evidence="2 3">DSM 21194</strain>
    </source>
</reference>
<accession>A0A521E613</accession>
<dbReference type="Gene3D" id="3.10.450.360">
    <property type="match status" value="1"/>
</dbReference>
<dbReference type="SUPFAM" id="SSF160574">
    <property type="entry name" value="BT0923-like"/>
    <property type="match status" value="1"/>
</dbReference>
<evidence type="ECO:0000256" key="1">
    <source>
        <dbReference type="SAM" id="SignalP"/>
    </source>
</evidence>
<sequence>MKPSRIILSLGILLLTALSIKAQDCKCPEAAMEDVSELTVIGVADYANFLNINGLKKYSNIKYEGLPFNSTEVRRYILKNDRRNTRIKATYGRDGNLINGIYIMKDSPIPKVIRDYLVTDSYRGWTMTSNKTIVHDFDMQKTEYEVKIQRGKMKQTLFFDLYGNRIKKLART</sequence>
<feature type="signal peptide" evidence="1">
    <location>
        <begin position="1"/>
        <end position="22"/>
    </location>
</feature>
<dbReference type="OrthoDB" id="668160at2"/>
<dbReference type="Proteomes" id="UP000317593">
    <property type="component" value="Unassembled WGS sequence"/>
</dbReference>
<dbReference type="AlphaFoldDB" id="A0A521E613"/>
<gene>
    <name evidence="2" type="ORF">SAMN06265218_113120</name>
</gene>
<feature type="chain" id="PRO_5021742899" description="Beta-lactamase-inhibitor-like, PepSY-like" evidence="1">
    <location>
        <begin position="23"/>
        <end position="172"/>
    </location>
</feature>
<name>A0A521E613_9BACT</name>
<keyword evidence="3" id="KW-1185">Reference proteome</keyword>
<dbReference type="EMBL" id="FXTH01000013">
    <property type="protein sequence ID" value="SMO79335.1"/>
    <property type="molecule type" value="Genomic_DNA"/>
</dbReference>
<keyword evidence="1" id="KW-0732">Signal</keyword>
<evidence type="ECO:0008006" key="4">
    <source>
        <dbReference type="Google" id="ProtNLM"/>
    </source>
</evidence>
<dbReference type="RefSeq" id="WP_142715308.1">
    <property type="nucleotide sequence ID" value="NZ_FXTH01000013.1"/>
</dbReference>
<evidence type="ECO:0000313" key="2">
    <source>
        <dbReference type="EMBL" id="SMO79335.1"/>
    </source>
</evidence>
<protein>
    <recommendedName>
        <fullName evidence="4">Beta-lactamase-inhibitor-like, PepSY-like</fullName>
    </recommendedName>
</protein>